<dbReference type="SMART" id="SM00320">
    <property type="entry name" value="WD40"/>
    <property type="match status" value="4"/>
</dbReference>
<comment type="similarity">
    <text evidence="1">Belongs to the WD repeat DDB2/WDR76 family.</text>
</comment>
<evidence type="ECO:0000256" key="2">
    <source>
        <dbReference type="ARBA" id="ARBA00022574"/>
    </source>
</evidence>
<evidence type="ECO:0000256" key="7">
    <source>
        <dbReference type="SAM" id="MobiDB-lite"/>
    </source>
</evidence>
<accession>A0AAD5LS77</accession>
<keyword evidence="5" id="KW-0238">DNA-binding</keyword>
<protein>
    <submittedName>
        <fullName evidence="8">Uncharacterized protein</fullName>
    </submittedName>
</protein>
<dbReference type="Proteomes" id="UP001209570">
    <property type="component" value="Unassembled WGS sequence"/>
</dbReference>
<dbReference type="AlphaFoldDB" id="A0AAD5LS77"/>
<dbReference type="Pfam" id="PF00400">
    <property type="entry name" value="WD40"/>
    <property type="match status" value="2"/>
</dbReference>
<evidence type="ECO:0000256" key="6">
    <source>
        <dbReference type="PROSITE-ProRule" id="PRU00221"/>
    </source>
</evidence>
<dbReference type="GO" id="GO:0003677">
    <property type="term" value="F:DNA binding"/>
    <property type="evidence" value="ECO:0007669"/>
    <property type="project" value="UniProtKB-KW"/>
</dbReference>
<evidence type="ECO:0000256" key="4">
    <source>
        <dbReference type="ARBA" id="ARBA00022763"/>
    </source>
</evidence>
<feature type="region of interest" description="Disordered" evidence="7">
    <location>
        <begin position="16"/>
        <end position="70"/>
    </location>
</feature>
<evidence type="ECO:0000256" key="3">
    <source>
        <dbReference type="ARBA" id="ARBA00022737"/>
    </source>
</evidence>
<dbReference type="GO" id="GO:0006974">
    <property type="term" value="P:DNA damage response"/>
    <property type="evidence" value="ECO:0007669"/>
    <property type="project" value="UniProtKB-KW"/>
</dbReference>
<dbReference type="EMBL" id="JAKCXM010001215">
    <property type="protein sequence ID" value="KAJ0391214.1"/>
    <property type="molecule type" value="Genomic_DNA"/>
</dbReference>
<dbReference type="InterPro" id="IPR001680">
    <property type="entry name" value="WD40_rpt"/>
</dbReference>
<evidence type="ECO:0000256" key="1">
    <source>
        <dbReference type="ARBA" id="ARBA00005434"/>
    </source>
</evidence>
<comment type="caution">
    <text evidence="8">The sequence shown here is derived from an EMBL/GenBank/DDBJ whole genome shotgun (WGS) entry which is preliminary data.</text>
</comment>
<evidence type="ECO:0000256" key="5">
    <source>
        <dbReference type="ARBA" id="ARBA00023125"/>
    </source>
</evidence>
<dbReference type="Gene3D" id="2.130.10.10">
    <property type="entry name" value="YVTN repeat-like/Quinoprotein amine dehydrogenase"/>
    <property type="match status" value="2"/>
</dbReference>
<keyword evidence="3" id="KW-0677">Repeat</keyword>
<dbReference type="InterPro" id="IPR050853">
    <property type="entry name" value="WD_repeat_DNA-damage-binding"/>
</dbReference>
<dbReference type="GO" id="GO:0005634">
    <property type="term" value="C:nucleus"/>
    <property type="evidence" value="ECO:0007669"/>
    <property type="project" value="TreeGrafter"/>
</dbReference>
<organism evidence="8 9">
    <name type="scientific">Pythium insidiosum</name>
    <name type="common">Pythiosis disease agent</name>
    <dbReference type="NCBI Taxonomy" id="114742"/>
    <lineage>
        <taxon>Eukaryota</taxon>
        <taxon>Sar</taxon>
        <taxon>Stramenopiles</taxon>
        <taxon>Oomycota</taxon>
        <taxon>Peronosporomycetes</taxon>
        <taxon>Pythiales</taxon>
        <taxon>Pythiaceae</taxon>
        <taxon>Pythium</taxon>
    </lineage>
</organism>
<feature type="repeat" description="WD" evidence="6">
    <location>
        <begin position="241"/>
        <end position="276"/>
    </location>
</feature>
<keyword evidence="4" id="KW-0227">DNA damage</keyword>
<dbReference type="PROSITE" id="PS00678">
    <property type="entry name" value="WD_REPEATS_1"/>
    <property type="match status" value="1"/>
</dbReference>
<sequence length="276" mass="30197">MAMNAQFLRQLGLQSAQQSMAQALAPSTAAPMKRKTMRRPDNETANDRLAPVRRSKRLKGIKEEGGEPQEQADAKLVEVADDDSEVETFDESSVLRYTPFEDRALLVSGGHQGQVSVYGLTTADRDADDLDGISQAPLMSFKAHSGWISCVTLALSRVGQENRLLTSGNDGVVKLWDLNQRSTASQRTGAIAKALFVADNLHRSGIFGMDVRGDEMITCSKDASIVLSSLRESAVDVVHRFQDHESVVKSVQFSPLDIERFASGGNDRVLRVFDSL</sequence>
<proteinExistence type="inferred from homology"/>
<keyword evidence="2 6" id="KW-0853">WD repeat</keyword>
<dbReference type="GO" id="GO:2000001">
    <property type="term" value="P:regulation of DNA damage checkpoint"/>
    <property type="evidence" value="ECO:0007669"/>
    <property type="project" value="TreeGrafter"/>
</dbReference>
<dbReference type="InterPro" id="IPR036322">
    <property type="entry name" value="WD40_repeat_dom_sf"/>
</dbReference>
<feature type="compositionally biased region" description="Low complexity" evidence="7">
    <location>
        <begin position="16"/>
        <end position="27"/>
    </location>
</feature>
<dbReference type="PROSITE" id="PS50294">
    <property type="entry name" value="WD_REPEATS_REGION"/>
    <property type="match status" value="2"/>
</dbReference>
<evidence type="ECO:0000313" key="9">
    <source>
        <dbReference type="Proteomes" id="UP001209570"/>
    </source>
</evidence>
<dbReference type="InterPro" id="IPR015943">
    <property type="entry name" value="WD40/YVTN_repeat-like_dom_sf"/>
</dbReference>
<keyword evidence="9" id="KW-1185">Reference proteome</keyword>
<gene>
    <name evidence="8" type="ORF">P43SY_011212</name>
</gene>
<feature type="repeat" description="WD" evidence="6">
    <location>
        <begin position="141"/>
        <end position="186"/>
    </location>
</feature>
<name>A0AAD5LS77_PYTIN</name>
<reference evidence="8" key="1">
    <citation type="submission" date="2021-12" db="EMBL/GenBank/DDBJ databases">
        <title>Prjna785345.</title>
        <authorList>
            <person name="Rujirawat T."/>
            <person name="Krajaejun T."/>
        </authorList>
    </citation>
    <scope>NUCLEOTIDE SEQUENCE</scope>
    <source>
        <strain evidence="8">Pi057C3</strain>
    </source>
</reference>
<dbReference type="SUPFAM" id="SSF50978">
    <property type="entry name" value="WD40 repeat-like"/>
    <property type="match status" value="1"/>
</dbReference>
<dbReference type="InterPro" id="IPR019775">
    <property type="entry name" value="WD40_repeat_CS"/>
</dbReference>
<dbReference type="PROSITE" id="PS50082">
    <property type="entry name" value="WD_REPEATS_2"/>
    <property type="match status" value="2"/>
</dbReference>
<evidence type="ECO:0000313" key="8">
    <source>
        <dbReference type="EMBL" id="KAJ0391214.1"/>
    </source>
</evidence>
<dbReference type="PANTHER" id="PTHR14773">
    <property type="entry name" value="WD REPEAT-CONTAINING PROTEIN 76"/>
    <property type="match status" value="1"/>
</dbReference>
<dbReference type="PANTHER" id="PTHR14773:SF2">
    <property type="entry name" value="(WILD MALAYSIAN BANANA) HYPOTHETICAL PROTEIN"/>
    <property type="match status" value="1"/>
</dbReference>